<feature type="region of interest" description="Disordered" evidence="1">
    <location>
        <begin position="1567"/>
        <end position="1808"/>
    </location>
</feature>
<dbReference type="GO" id="GO:0001156">
    <property type="term" value="F:TFIIIC-class transcription factor complex binding"/>
    <property type="evidence" value="ECO:0007669"/>
    <property type="project" value="TreeGrafter"/>
</dbReference>
<accession>A0A6P7P4P4</accession>
<feature type="compositionally biased region" description="Low complexity" evidence="1">
    <location>
        <begin position="94"/>
        <end position="105"/>
    </location>
</feature>
<feature type="compositionally biased region" description="Polar residues" evidence="1">
    <location>
        <begin position="1791"/>
        <end position="1808"/>
    </location>
</feature>
<name>A0A6P7P4P4_BETSP</name>
<keyword evidence="3" id="KW-1185">Reference proteome</keyword>
<feature type="compositionally biased region" description="Polar residues" evidence="1">
    <location>
        <begin position="942"/>
        <end position="959"/>
    </location>
</feature>
<dbReference type="SUPFAM" id="SSF46689">
    <property type="entry name" value="Homeodomain-like"/>
    <property type="match status" value="1"/>
</dbReference>
<feature type="region of interest" description="Disordered" evidence="1">
    <location>
        <begin position="1187"/>
        <end position="1222"/>
    </location>
</feature>
<feature type="compositionally biased region" description="Polar residues" evidence="1">
    <location>
        <begin position="1679"/>
        <end position="1688"/>
    </location>
</feature>
<feature type="compositionally biased region" description="Low complexity" evidence="1">
    <location>
        <begin position="2034"/>
        <end position="2048"/>
    </location>
</feature>
<feature type="compositionally biased region" description="Basic residues" evidence="1">
    <location>
        <begin position="1691"/>
        <end position="1700"/>
    </location>
</feature>
<feature type="compositionally biased region" description="Basic residues" evidence="1">
    <location>
        <begin position="1952"/>
        <end position="1962"/>
    </location>
</feature>
<feature type="region of interest" description="Disordered" evidence="1">
    <location>
        <begin position="1245"/>
        <end position="1519"/>
    </location>
</feature>
<dbReference type="InterPro" id="IPR039467">
    <property type="entry name" value="TFIIIB_B''_Myb"/>
</dbReference>
<feature type="compositionally biased region" description="Polar residues" evidence="1">
    <location>
        <begin position="1647"/>
        <end position="1663"/>
    </location>
</feature>
<evidence type="ECO:0000313" key="3">
    <source>
        <dbReference type="Proteomes" id="UP000515150"/>
    </source>
</evidence>
<evidence type="ECO:0000313" key="4">
    <source>
        <dbReference type="RefSeq" id="XP_029025193.1"/>
    </source>
</evidence>
<feature type="region of interest" description="Disordered" evidence="1">
    <location>
        <begin position="501"/>
        <end position="802"/>
    </location>
</feature>
<feature type="compositionally biased region" description="Low complexity" evidence="1">
    <location>
        <begin position="913"/>
        <end position="927"/>
    </location>
</feature>
<gene>
    <name evidence="4" type="primary">zgc:162472</name>
</gene>
<feature type="compositionally biased region" description="Low complexity" evidence="1">
    <location>
        <begin position="1395"/>
        <end position="1418"/>
    </location>
</feature>
<feature type="compositionally biased region" description="Polar residues" evidence="1">
    <location>
        <begin position="1706"/>
        <end position="1729"/>
    </location>
</feature>
<feature type="compositionally biased region" description="Polar residues" evidence="1">
    <location>
        <begin position="1187"/>
        <end position="1211"/>
    </location>
</feature>
<feature type="compositionally biased region" description="Basic and acidic residues" evidence="1">
    <location>
        <begin position="1912"/>
        <end position="1925"/>
    </location>
</feature>
<feature type="compositionally biased region" description="Acidic residues" evidence="1">
    <location>
        <begin position="772"/>
        <end position="791"/>
    </location>
</feature>
<dbReference type="GO" id="GO:0000126">
    <property type="term" value="C:transcription factor TFIIIB complex"/>
    <property type="evidence" value="ECO:0007669"/>
    <property type="project" value="TreeGrafter"/>
</dbReference>
<feature type="compositionally biased region" description="Polar residues" evidence="1">
    <location>
        <begin position="1890"/>
        <end position="1906"/>
    </location>
</feature>
<evidence type="ECO:0000256" key="1">
    <source>
        <dbReference type="SAM" id="MobiDB-lite"/>
    </source>
</evidence>
<feature type="region of interest" description="Disordered" evidence="1">
    <location>
        <begin position="266"/>
        <end position="287"/>
    </location>
</feature>
<dbReference type="Proteomes" id="UP000515150">
    <property type="component" value="Chromosome 12"/>
</dbReference>
<dbReference type="PANTHER" id="PTHR22929">
    <property type="entry name" value="RNA POLYMERASE III TRANSCRIPTION INITIATION FACTOR B"/>
    <property type="match status" value="1"/>
</dbReference>
<feature type="region of interest" description="Disordered" evidence="1">
    <location>
        <begin position="981"/>
        <end position="1150"/>
    </location>
</feature>
<feature type="compositionally biased region" description="Polar residues" evidence="1">
    <location>
        <begin position="1929"/>
        <end position="1951"/>
    </location>
</feature>
<organism evidence="3 4">
    <name type="scientific">Betta splendens</name>
    <name type="common">Siamese fighting fish</name>
    <dbReference type="NCBI Taxonomy" id="158456"/>
    <lineage>
        <taxon>Eukaryota</taxon>
        <taxon>Metazoa</taxon>
        <taxon>Chordata</taxon>
        <taxon>Craniata</taxon>
        <taxon>Vertebrata</taxon>
        <taxon>Euteleostomi</taxon>
        <taxon>Actinopterygii</taxon>
        <taxon>Neopterygii</taxon>
        <taxon>Teleostei</taxon>
        <taxon>Neoteleostei</taxon>
        <taxon>Acanthomorphata</taxon>
        <taxon>Anabantaria</taxon>
        <taxon>Anabantiformes</taxon>
        <taxon>Anabantoidei</taxon>
        <taxon>Osphronemidae</taxon>
        <taxon>Betta</taxon>
    </lineage>
</organism>
<dbReference type="PANTHER" id="PTHR22929:SF0">
    <property type="entry name" value="TRANSCRIPTION FACTOR TFIIIB COMPONENT B'' HOMOLOG"/>
    <property type="match status" value="1"/>
</dbReference>
<feature type="compositionally biased region" description="Basic residues" evidence="1">
    <location>
        <begin position="271"/>
        <end position="280"/>
    </location>
</feature>
<feature type="compositionally biased region" description="Polar residues" evidence="1">
    <location>
        <begin position="1111"/>
        <end position="1123"/>
    </location>
</feature>
<feature type="compositionally biased region" description="Low complexity" evidence="1">
    <location>
        <begin position="1873"/>
        <end position="1886"/>
    </location>
</feature>
<dbReference type="KEGG" id="bspl:114867053"/>
<feature type="compositionally biased region" description="Low complexity" evidence="1">
    <location>
        <begin position="682"/>
        <end position="692"/>
    </location>
</feature>
<feature type="compositionally biased region" description="Basic residues" evidence="1">
    <location>
        <begin position="1444"/>
        <end position="1455"/>
    </location>
</feature>
<dbReference type="GeneID" id="114867053"/>
<feature type="region of interest" description="Disordered" evidence="1">
    <location>
        <begin position="908"/>
        <end position="966"/>
    </location>
</feature>
<feature type="compositionally biased region" description="Polar residues" evidence="1">
    <location>
        <begin position="1346"/>
        <end position="1367"/>
    </location>
</feature>
<feature type="compositionally biased region" description="Acidic residues" evidence="1">
    <location>
        <begin position="528"/>
        <end position="545"/>
    </location>
</feature>
<feature type="compositionally biased region" description="Polar residues" evidence="1">
    <location>
        <begin position="1478"/>
        <end position="1489"/>
    </location>
</feature>
<feature type="compositionally biased region" description="Basic residues" evidence="1">
    <location>
        <begin position="511"/>
        <end position="523"/>
    </location>
</feature>
<feature type="compositionally biased region" description="Polar residues" evidence="1">
    <location>
        <begin position="188"/>
        <end position="199"/>
    </location>
</feature>
<reference evidence="4" key="1">
    <citation type="submission" date="2025-08" db="UniProtKB">
        <authorList>
            <consortium name="RefSeq"/>
        </authorList>
    </citation>
    <scope>IDENTIFICATION</scope>
</reference>
<feature type="compositionally biased region" description="Basic and acidic residues" evidence="1">
    <location>
        <begin position="1138"/>
        <end position="1148"/>
    </location>
</feature>
<protein>
    <submittedName>
        <fullName evidence="4">Transcription factor TFIIIB component B'' homolog isoform X1</fullName>
    </submittedName>
</protein>
<feature type="domain" description="Transcription factor TFIIIB component B'' Myb" evidence="2">
    <location>
        <begin position="412"/>
        <end position="497"/>
    </location>
</feature>
<dbReference type="InParanoid" id="A0A6P7P4P4"/>
<dbReference type="RefSeq" id="XP_029025193.1">
    <property type="nucleotide sequence ID" value="XM_029169360.2"/>
</dbReference>
<feature type="compositionally biased region" description="Low complexity" evidence="1">
    <location>
        <begin position="1307"/>
        <end position="1319"/>
    </location>
</feature>
<feature type="compositionally biased region" description="Acidic residues" evidence="1">
    <location>
        <begin position="348"/>
        <end position="360"/>
    </location>
</feature>
<feature type="compositionally biased region" description="Polar residues" evidence="1">
    <location>
        <begin position="2056"/>
        <end position="2091"/>
    </location>
</feature>
<dbReference type="OrthoDB" id="272624at2759"/>
<feature type="compositionally biased region" description="Basic and acidic residues" evidence="1">
    <location>
        <begin position="32"/>
        <end position="41"/>
    </location>
</feature>
<feature type="compositionally biased region" description="Basic residues" evidence="1">
    <location>
        <begin position="738"/>
        <end position="748"/>
    </location>
</feature>
<dbReference type="InterPro" id="IPR009057">
    <property type="entry name" value="Homeodomain-like_sf"/>
</dbReference>
<evidence type="ECO:0000259" key="2">
    <source>
        <dbReference type="Pfam" id="PF15963"/>
    </source>
</evidence>
<feature type="region of interest" description="Disordered" evidence="1">
    <location>
        <begin position="1866"/>
        <end position="2106"/>
    </location>
</feature>
<feature type="compositionally biased region" description="Basic and acidic residues" evidence="1">
    <location>
        <begin position="1738"/>
        <end position="1749"/>
    </location>
</feature>
<feature type="region of interest" description="Disordered" evidence="1">
    <location>
        <begin position="1"/>
        <end position="208"/>
    </location>
</feature>
<dbReference type="Pfam" id="PF15963">
    <property type="entry name" value="Myb_DNA-bind_7"/>
    <property type="match status" value="1"/>
</dbReference>
<feature type="compositionally biased region" description="Basic and acidic residues" evidence="1">
    <location>
        <begin position="1664"/>
        <end position="1675"/>
    </location>
</feature>
<feature type="compositionally biased region" description="Low complexity" evidence="1">
    <location>
        <begin position="718"/>
        <end position="734"/>
    </location>
</feature>
<proteinExistence type="predicted"/>
<feature type="compositionally biased region" description="Polar residues" evidence="1">
    <location>
        <begin position="989"/>
        <end position="1021"/>
    </location>
</feature>
<feature type="compositionally biased region" description="Polar residues" evidence="1">
    <location>
        <begin position="68"/>
        <end position="80"/>
    </location>
</feature>
<feature type="compositionally biased region" description="Low complexity" evidence="1">
    <location>
        <begin position="128"/>
        <end position="140"/>
    </location>
</feature>
<dbReference type="GO" id="GO:0070898">
    <property type="term" value="P:RNA polymerase III preinitiation complex assembly"/>
    <property type="evidence" value="ECO:0007669"/>
    <property type="project" value="TreeGrafter"/>
</dbReference>
<feature type="compositionally biased region" description="Basic and acidic residues" evidence="1">
    <location>
        <begin position="1504"/>
        <end position="1517"/>
    </location>
</feature>
<feature type="compositionally biased region" description="Polar residues" evidence="1">
    <location>
        <begin position="1602"/>
        <end position="1621"/>
    </location>
</feature>
<sequence>MFRRSRFSVRPNVGTGGRAPAAPQEAPSANQDPKETSRDVAEGNSGPAVTDDKSVVTPEKNAALGDGNDQNGEGGSSSAALQRRKRFSVKPKVAPGRLAPLARAAKSPVKPVSEIAVEASGSDIKKMTTSSQASPTAASPGLRSPRRRRPSEDIKQAKVQPKPTHVPPESKAASAVPPAENSLKPADSGQQLESTSGSQVKEAPPRVPFLIPDKEALELSEKAKTLVSSKSKLSLSPSALSLSRLLNDPSDLQRLAKAQKLKELLREERHKEKKRRKAKTRLKEFTLDPTKMTMRDLLHYVPLSNPMSSSLENSTQEEETVIPASPGSTSPERAQQPDIVPKIMSPREEEDEEADEEGDEGLMVPQVKVAEDGSLIIDEESLTVEVQRAKGPNPVHDRDPIFERGSTTTYSSFRKGTCSKPWCSEETDMFFLAISMVGTDFSMICQLFPHRARAEIKNKFKKEERQNAWRIDKAFRERRKLDIEYFSKLLEKIMEVQQNRKKLKSLAEKPPRKRKAKGRKSAKKLSDVEEEGEEDENLPDLEDEEGGGKENELLCNEGEATASKPIKQLKRKTGEDTSRKEPRKKRSKKGEKSSDQDEPDTPQDTEAALPEDPKNSDNSLNGENTDAKDTAVTPAKLSRGRAPKPLLPLGRKLGKKVPPPSTKAKESADENLTDANSKKVNEAASKSSANEENSSDDDQAPVAPPKPTRYGRVPKPTKPVSEPASSSPVQQSPPAAKPKPKCTAKRGRSSAPESDQESKKPRLVTLRASQSDESDEENGQQWEQEEGEEELNPACSPIEDSTAPAFVPASLRSPQAKISMVEETMEELDILANIPDVLGISQVALCPDASCEEAHNETCDHQLDLLVDVIDFLSSEHTEGTEEESYNEAAQTLLTIGNLYSQDQADTEAHVPAAGTTSNNETSATEEQQADNGDNDQICDEQWTSSDPNPVPHLQSSTESLEKSPPQTVLDLELCQPPKAESQFEPSFEQANQERGSTSSQAEVTESKSSSTAPGKSVTESQLKEGLNTDSAPNQKDGHQSAAFIGSSEEDLPVSHEAQSEIASSQPKRSRMQKVKPNLPPTCRAARSKPQATKSPIPKPVAEVEPEPSCATPSEKSTENTGLVSDLKPPLNLGTTEEQPKAEEKNLDKATFGQVDLDAATSGGNSSGHKIILEDNFQLSNEDSRTFSVSASTSTNEKTMAYTTESGSNVESPEMSHRETVEEGLNTDTVLIQDKGDQSDVVVKSAARDLPVSQEAQGEVASPLQPRRSRMQKVKPNLPLTCRTARSKPQVTKASEGKLIESTAPVSDLSESQDLSSSLPPTDEGKKTDHAMLGQNDSGAAGGSSVGNLQPRSEQTGSASESTTPTSLGKDLPVSQKVVISESSKDIMAEVEDQSTGTAEKSSQSSSTAVSVPSLESSIKTEEQKTAVGFELDSSSESSESSVAHRRRRSVKVKPKPNLTSSIKASRTKLPPKGTCKTPDQQQMNTPSSEMEEQQSEHASTVHSEPEPTEKEGENRMSVHLSVNTQPLDSVKAAAAEMETSLDCTGDKDASSVLASTQVAEICSLLTAAAPEKGSGETSTGDKMSSNTEVEVKGGSEVDVSTGATELKTQPPDSAEFSSFQILEKDRTKSEINSASTTKLDKEENKSQAAAEQASKTTEVSQSSDERSQSAHSTDESQLESSGSTFTNKARPARRGRLIKPKPNLARSSQLPRVQPAQNEAQADCSTSKVVDASVSHEAVRERRPEKEPAGGAAEQESRPEPHSGAAAVQLGQPNPPSHDAESSLGCLTQVPPTQSVPTSSAEGTQSRPCLPLFSDMLLEQVPSDPDEPFFILSLTEIPVSSSGEVVDSAAEPLSYLPVTDASIPQLSGLPGEQGEAAAGDASASGVPVLTSTEQSGETSSININDSGRVLAAHEKDSTMEHSVDVEQASPTVQSPKTVENNNDSTSTSTKLRPRGTGRKAAKIPVKPTKGRTKQSGKALVPDLTPTVEPNACDATANAGDEVTTESQTERGDQVETRACGSEASTARARRRTSIPAPAKAASSISKVKAPRRAGQRSSTTPRNVAPAQSPQEVPSSPQTQRRAERSTTPTAGCCQSPEVTASRESDCVQISSAEEEPTSVSQYFLSDIFTDVAEV</sequence>
<feature type="compositionally biased region" description="Polar residues" evidence="1">
    <location>
        <begin position="1576"/>
        <end position="1589"/>
    </location>
</feature>
<feature type="region of interest" description="Disordered" evidence="1">
    <location>
        <begin position="307"/>
        <end position="360"/>
    </location>
</feature>